<dbReference type="Proteomes" id="UP000094271">
    <property type="component" value="Unassembled WGS sequence"/>
</dbReference>
<reference evidence="1 4" key="1">
    <citation type="submission" date="2016-07" db="EMBL/GenBank/DDBJ databases">
        <title>Characterization of isolates of Eisenbergiella tayi derived from blood cultures, using whole genome sequencing.</title>
        <authorList>
            <person name="Burdz T."/>
            <person name="Wiebe D."/>
            <person name="Huynh C."/>
            <person name="Bernard K."/>
        </authorList>
    </citation>
    <scope>NUCLEOTIDE SEQUENCE [LARGE SCALE GENOMIC DNA]</scope>
    <source>
        <strain evidence="1 4">NML 110608</strain>
    </source>
</reference>
<evidence type="ECO:0000313" key="3">
    <source>
        <dbReference type="EMBL" id="ODR45553.1"/>
    </source>
</evidence>
<dbReference type="EMBL" id="MEHA01000026">
    <property type="protein sequence ID" value="ODR45553.1"/>
    <property type="molecule type" value="Genomic_DNA"/>
</dbReference>
<dbReference type="RefSeq" id="WP_069154279.1">
    <property type="nucleotide sequence ID" value="NZ_JAQCZP010000026.1"/>
</dbReference>
<proteinExistence type="predicted"/>
<dbReference type="AlphaFoldDB" id="A0A1E3A5H4"/>
<dbReference type="Proteomes" id="UP000094869">
    <property type="component" value="Unassembled WGS sequence"/>
</dbReference>
<dbReference type="PATRIC" id="fig|1432052.4.peg.5332"/>
<reference evidence="2 6" key="2">
    <citation type="submission" date="2016-08" db="EMBL/GenBank/DDBJ databases">
        <title>Characterization of Isolates of Eisenbergiella tayi Derived from Blood Cultures, Using Whole Genome Sequencing.</title>
        <authorList>
            <person name="Bernier A.-M."/>
            <person name="Burdz T."/>
            <person name="Wiebe D."/>
            <person name="Bernard K."/>
        </authorList>
    </citation>
    <scope>NUCLEOTIDE SEQUENCE [LARGE SCALE GENOMIC DNA]</scope>
    <source>
        <strain evidence="2 6">NML120146</strain>
    </source>
</reference>
<reference evidence="3 5" key="3">
    <citation type="submission" date="2016-08" db="EMBL/GenBank/DDBJ databases">
        <authorList>
            <person name="Seilhamer J.J."/>
        </authorList>
    </citation>
    <scope>NUCLEOTIDE SEQUENCE [LARGE SCALE GENOMIC DNA]</scope>
    <source>
        <strain evidence="3 5">NML150140-1</strain>
    </source>
</reference>
<evidence type="ECO:0000313" key="2">
    <source>
        <dbReference type="EMBL" id="ODR44499.1"/>
    </source>
</evidence>
<keyword evidence="6" id="KW-1185">Reference proteome</keyword>
<evidence type="ECO:0000313" key="1">
    <source>
        <dbReference type="EMBL" id="ODM04000.1"/>
    </source>
</evidence>
<gene>
    <name evidence="3" type="ORF">BEI59_26210</name>
    <name evidence="1" type="ORF">BEI61_04803</name>
    <name evidence="2" type="ORF">BEI63_30645</name>
</gene>
<dbReference type="Gene3D" id="3.40.50.300">
    <property type="entry name" value="P-loop containing nucleotide triphosphate hydrolases"/>
    <property type="match status" value="1"/>
</dbReference>
<dbReference type="EMBL" id="MCGH01000003">
    <property type="protein sequence ID" value="ODM04000.1"/>
    <property type="molecule type" value="Genomic_DNA"/>
</dbReference>
<dbReference type="EMBL" id="MEHD01000055">
    <property type="protein sequence ID" value="ODR44499.1"/>
    <property type="molecule type" value="Genomic_DNA"/>
</dbReference>
<name>A0A1E3A5H4_9FIRM</name>
<dbReference type="Proteomes" id="UP000094067">
    <property type="component" value="Unassembled WGS sequence"/>
</dbReference>
<sequence>MAKIYFIGGSPCSGKSTIAEILSERYGLQYFKVDDHLEEYTIRGEADNLPICKKQIEWNAEQIWMRDPVLQCKDEIIFYEEIFDYIWEDLNKVNQKRAVVTEGAAYFPHIMKKLHVPEEQYAAITPTKDFQISHYKEREWVPYILEGCSDKEKAFQNWMGRDSLFADTVCKECMELNYLSIINDGGNSIDEMVQIVSAHFGLKV</sequence>
<accession>A0A1E3A5H4</accession>
<dbReference type="SUPFAM" id="SSF52540">
    <property type="entry name" value="P-loop containing nucleoside triphosphate hydrolases"/>
    <property type="match status" value="1"/>
</dbReference>
<protein>
    <submittedName>
        <fullName evidence="1">Uncharacterized protein</fullName>
    </submittedName>
</protein>
<organism evidence="1 4">
    <name type="scientific">Eisenbergiella tayi</name>
    <dbReference type="NCBI Taxonomy" id="1432052"/>
    <lineage>
        <taxon>Bacteria</taxon>
        <taxon>Bacillati</taxon>
        <taxon>Bacillota</taxon>
        <taxon>Clostridia</taxon>
        <taxon>Lachnospirales</taxon>
        <taxon>Lachnospiraceae</taxon>
        <taxon>Eisenbergiella</taxon>
    </lineage>
</organism>
<evidence type="ECO:0000313" key="5">
    <source>
        <dbReference type="Proteomes" id="UP000094271"/>
    </source>
</evidence>
<dbReference type="InterPro" id="IPR027417">
    <property type="entry name" value="P-loop_NTPase"/>
</dbReference>
<comment type="caution">
    <text evidence="1">The sequence shown here is derived from an EMBL/GenBank/DDBJ whole genome shotgun (WGS) entry which is preliminary data.</text>
</comment>
<evidence type="ECO:0000313" key="6">
    <source>
        <dbReference type="Proteomes" id="UP000094869"/>
    </source>
</evidence>
<dbReference type="OrthoDB" id="2835040at2"/>
<evidence type="ECO:0000313" key="4">
    <source>
        <dbReference type="Proteomes" id="UP000094067"/>
    </source>
</evidence>